<accession>A0A2K9V8K6</accession>
<dbReference type="EMBL" id="MG779348">
    <property type="protein sequence ID" value="AUV58548.1"/>
    <property type="molecule type" value="Genomic_DNA"/>
</dbReference>
<keyword evidence="1" id="KW-1133">Transmembrane helix</keyword>
<keyword evidence="1" id="KW-0812">Transmembrane</keyword>
<sequence length="121" mass="14488">MFYLLTYYFVKNCHISMTIQFVLGFICYLAIFFLVQEIFGIDYLDDCFYYIIALIIIDVYLWFYVNMKSENINTCSNDDSEISESYSDTEDYIISHFADFSDENHLFFHTIDNLDDNKNID</sequence>
<reference evidence="2" key="1">
    <citation type="submission" date="2018-01" db="EMBL/GenBank/DDBJ databases">
        <title>Draft genome sequence of Bandra megavirus.</title>
        <authorList>
            <person name="Chatterjee A."/>
            <person name="Yadav R."/>
            <person name="Kondabagil K."/>
        </authorList>
    </citation>
    <scope>NUCLEOTIDE SEQUENCE</scope>
    <source>
        <strain evidence="2">KK-1</strain>
    </source>
</reference>
<evidence type="ECO:0000313" key="2">
    <source>
        <dbReference type="EMBL" id="AUV58548.1"/>
    </source>
</evidence>
<protein>
    <submittedName>
        <fullName evidence="2">Uncharacterized protein</fullName>
    </submittedName>
</protein>
<name>A0A2K9V8K6_9VIRU</name>
<feature type="transmembrane region" description="Helical" evidence="1">
    <location>
        <begin position="47"/>
        <end position="65"/>
    </location>
</feature>
<feature type="transmembrane region" description="Helical" evidence="1">
    <location>
        <begin position="15"/>
        <end position="35"/>
    </location>
</feature>
<keyword evidence="1" id="KW-0472">Membrane</keyword>
<organism evidence="2">
    <name type="scientific">Bandra megavirus</name>
    <dbReference type="NCBI Taxonomy" id="2071566"/>
    <lineage>
        <taxon>Viruses</taxon>
        <taxon>Varidnaviria</taxon>
        <taxon>Bamfordvirae</taxon>
        <taxon>Nucleocytoviricota</taxon>
        <taxon>Megaviricetes</taxon>
        <taxon>Imitervirales</taxon>
        <taxon>Mimiviridae</taxon>
        <taxon>Megamimivirinae</taxon>
        <taxon>Megavirus</taxon>
    </lineage>
</organism>
<evidence type="ECO:0000256" key="1">
    <source>
        <dbReference type="SAM" id="Phobius"/>
    </source>
</evidence>
<proteinExistence type="predicted"/>